<dbReference type="EC" id="4.2.1.51" evidence="7"/>
<dbReference type="GO" id="GO:0004664">
    <property type="term" value="F:prephenate dehydratase activity"/>
    <property type="evidence" value="ECO:0007669"/>
    <property type="project" value="UniProtKB-EC"/>
</dbReference>
<dbReference type="PANTHER" id="PTHR21022:SF26">
    <property type="entry name" value="AROGENATE DEHYDRATASE_PREPHENATE DEHYDRATASE 2, CHLOROPLASTIC-LIKE"/>
    <property type="match status" value="1"/>
</dbReference>
<comment type="pathway">
    <text evidence="5">Amino-acid biosynthesis.</text>
</comment>
<dbReference type="InterPro" id="IPR018528">
    <property type="entry name" value="Preph_deHydtase_CS"/>
</dbReference>
<keyword evidence="4 7" id="KW-0456">Lyase</keyword>
<dbReference type="EMBL" id="KZ452013">
    <property type="protein sequence ID" value="PKA51508.1"/>
    <property type="molecule type" value="Genomic_DNA"/>
</dbReference>
<dbReference type="Pfam" id="PF00800">
    <property type="entry name" value="PDT"/>
    <property type="match status" value="1"/>
</dbReference>
<dbReference type="PANTHER" id="PTHR21022">
    <property type="entry name" value="PREPHENATE DEHYDRATASE P PROTEIN"/>
    <property type="match status" value="1"/>
</dbReference>
<dbReference type="STRING" id="1088818.A0A2I0A7I9"/>
<dbReference type="GO" id="GO:0009507">
    <property type="term" value="C:chloroplast"/>
    <property type="evidence" value="ECO:0007669"/>
    <property type="project" value="TreeGrafter"/>
</dbReference>
<dbReference type="Proteomes" id="UP000236161">
    <property type="component" value="Unassembled WGS sequence"/>
</dbReference>
<evidence type="ECO:0000256" key="5">
    <source>
        <dbReference type="ARBA" id="ARBA00029440"/>
    </source>
</evidence>
<dbReference type="InterPro" id="IPR001086">
    <property type="entry name" value="Preph_deHydtase"/>
</dbReference>
<evidence type="ECO:0000313" key="8">
    <source>
        <dbReference type="Proteomes" id="UP000236161"/>
    </source>
</evidence>
<dbReference type="Gene3D" id="3.30.70.260">
    <property type="match status" value="1"/>
</dbReference>
<evidence type="ECO:0000259" key="6">
    <source>
        <dbReference type="PROSITE" id="PS51171"/>
    </source>
</evidence>
<evidence type="ECO:0000256" key="2">
    <source>
        <dbReference type="ARBA" id="ARBA00023141"/>
    </source>
</evidence>
<dbReference type="SUPFAM" id="SSF55021">
    <property type="entry name" value="ACT-like"/>
    <property type="match status" value="1"/>
</dbReference>
<dbReference type="AlphaFoldDB" id="A0A2I0A7I9"/>
<dbReference type="PROSITE" id="PS00857">
    <property type="entry name" value="PREPHENATE_DEHYDR_1"/>
    <property type="match status" value="1"/>
</dbReference>
<dbReference type="CDD" id="cd13631">
    <property type="entry name" value="PBP2_Ct-PDT_like"/>
    <property type="match status" value="1"/>
</dbReference>
<sequence length="388" mass="41265">MAIAILPHGSSISVAGPSFGRYIRRSTMANLKQQRRGTEAERTFSSPILTAEVLASRLGLEMAVAGLERIFHQPGDDPPASAGTSSRRPIRVAYQGVLGSYCHEAAAVSFPSAAAVEAFPCGARMDAAFSALEDGSADRAVVPAENSLDGPIVRNLDLLLRYPAVRICGELVVPVNHCLLAAPGADLADLRRVVSHPQALRHCDRRIESLDLYVEEVADAAEAARAVAEDGIRDTAVIGSRMAAKEFGLRVLEPNFQDDAGNYTRFLQLSMSAGTASGNVVPGGGARKTTVAFSLEKGVSDLCRAMSFFENRGVPVTRVDHRPNRANPVRFENRTGLGSVVQMDYVFLVDVEGSESDRAVAAAVARLEETAVFVRVLGSYGSTCCSSG</sequence>
<keyword evidence="1" id="KW-0028">Amino-acid biosynthesis</keyword>
<accession>A0A2I0A7I9</accession>
<dbReference type="InterPro" id="IPR045865">
    <property type="entry name" value="ACT-like_dom_sf"/>
</dbReference>
<keyword evidence="3" id="KW-0584">Phenylalanine biosynthesis</keyword>
<dbReference type="OrthoDB" id="983542at2759"/>
<evidence type="ECO:0000256" key="4">
    <source>
        <dbReference type="ARBA" id="ARBA00023239"/>
    </source>
</evidence>
<dbReference type="PROSITE" id="PS51171">
    <property type="entry name" value="PREPHENATE_DEHYDR_3"/>
    <property type="match status" value="1"/>
</dbReference>
<dbReference type="GO" id="GO:0047769">
    <property type="term" value="F:arogenate dehydratase activity"/>
    <property type="evidence" value="ECO:0007669"/>
    <property type="project" value="UniProtKB-EC"/>
</dbReference>
<evidence type="ECO:0000313" key="7">
    <source>
        <dbReference type="EMBL" id="PKA51508.1"/>
    </source>
</evidence>
<proteinExistence type="predicted"/>
<dbReference type="GO" id="GO:0009094">
    <property type="term" value="P:L-phenylalanine biosynthetic process"/>
    <property type="evidence" value="ECO:0007669"/>
    <property type="project" value="UniProtKB-KW"/>
</dbReference>
<organism evidence="7 8">
    <name type="scientific">Apostasia shenzhenica</name>
    <dbReference type="NCBI Taxonomy" id="1088818"/>
    <lineage>
        <taxon>Eukaryota</taxon>
        <taxon>Viridiplantae</taxon>
        <taxon>Streptophyta</taxon>
        <taxon>Embryophyta</taxon>
        <taxon>Tracheophyta</taxon>
        <taxon>Spermatophyta</taxon>
        <taxon>Magnoliopsida</taxon>
        <taxon>Liliopsida</taxon>
        <taxon>Asparagales</taxon>
        <taxon>Orchidaceae</taxon>
        <taxon>Apostasioideae</taxon>
        <taxon>Apostasia</taxon>
    </lineage>
</organism>
<keyword evidence="8" id="KW-1185">Reference proteome</keyword>
<keyword evidence="2" id="KW-0057">Aromatic amino acid biosynthesis</keyword>
<reference evidence="7 8" key="1">
    <citation type="journal article" date="2017" name="Nature">
        <title>The Apostasia genome and the evolution of orchids.</title>
        <authorList>
            <person name="Zhang G.Q."/>
            <person name="Liu K.W."/>
            <person name="Li Z."/>
            <person name="Lohaus R."/>
            <person name="Hsiao Y.Y."/>
            <person name="Niu S.C."/>
            <person name="Wang J.Y."/>
            <person name="Lin Y.C."/>
            <person name="Xu Q."/>
            <person name="Chen L.J."/>
            <person name="Yoshida K."/>
            <person name="Fujiwara S."/>
            <person name="Wang Z.W."/>
            <person name="Zhang Y.Q."/>
            <person name="Mitsuda N."/>
            <person name="Wang M."/>
            <person name="Liu G.H."/>
            <person name="Pecoraro L."/>
            <person name="Huang H.X."/>
            <person name="Xiao X.J."/>
            <person name="Lin M."/>
            <person name="Wu X.Y."/>
            <person name="Wu W.L."/>
            <person name="Chen Y.Y."/>
            <person name="Chang S.B."/>
            <person name="Sakamoto S."/>
            <person name="Ohme-Takagi M."/>
            <person name="Yagi M."/>
            <person name="Zeng S.J."/>
            <person name="Shen C.Y."/>
            <person name="Yeh C.M."/>
            <person name="Luo Y.B."/>
            <person name="Tsai W.C."/>
            <person name="Van de Peer Y."/>
            <person name="Liu Z.J."/>
        </authorList>
    </citation>
    <scope>NUCLEOTIDE SEQUENCE [LARGE SCALE GENOMIC DNA]</scope>
    <source>
        <strain evidence="8">cv. Shenzhen</strain>
        <tissue evidence="7">Stem</tissue>
    </source>
</reference>
<dbReference type="SUPFAM" id="SSF53850">
    <property type="entry name" value="Periplasmic binding protein-like II"/>
    <property type="match status" value="1"/>
</dbReference>
<dbReference type="Gene3D" id="3.40.190.10">
    <property type="entry name" value="Periplasmic binding protein-like II"/>
    <property type="match status" value="2"/>
</dbReference>
<dbReference type="EC" id="4.2.1.91" evidence="7"/>
<evidence type="ECO:0000256" key="3">
    <source>
        <dbReference type="ARBA" id="ARBA00023222"/>
    </source>
</evidence>
<gene>
    <name evidence="7" type="primary">ADT2</name>
    <name evidence="7" type="ORF">AXF42_Ash002874</name>
</gene>
<feature type="domain" description="Prephenate dehydratase" evidence="6">
    <location>
        <begin position="91"/>
        <end position="271"/>
    </location>
</feature>
<name>A0A2I0A7I9_9ASPA</name>
<evidence type="ECO:0000256" key="1">
    <source>
        <dbReference type="ARBA" id="ARBA00022605"/>
    </source>
</evidence>
<protein>
    <submittedName>
        <fullName evidence="7">Arogenate dehydratase/prephenate dehydratase 2, chloroplastic</fullName>
        <ecNumber evidence="7">4.2.1.51</ecNumber>
        <ecNumber evidence="7">4.2.1.91</ecNumber>
    </submittedName>
</protein>